<evidence type="ECO:0000259" key="2">
    <source>
        <dbReference type="Pfam" id="PF17728"/>
    </source>
</evidence>
<reference evidence="3" key="2">
    <citation type="submission" date="2024-07" db="EMBL/GenBank/DDBJ databases">
        <title>Streptomyces haneummycinica sp. nov., a new antibiotic-producing actinobacterium isolated from marine sediment.</title>
        <authorList>
            <person name="Uemura M."/>
            <person name="Hamada M."/>
            <person name="Hirano S."/>
            <person name="Kobayashi K."/>
            <person name="Ohshiro T."/>
            <person name="Kobayashi T."/>
            <person name="Terahara T."/>
        </authorList>
    </citation>
    <scope>NUCLEOTIDE SEQUENCE</scope>
    <source>
        <strain evidence="3">KM77-8</strain>
    </source>
</reference>
<dbReference type="GO" id="GO:0000287">
    <property type="term" value="F:magnesium ion binding"/>
    <property type="evidence" value="ECO:0007669"/>
    <property type="project" value="InterPro"/>
</dbReference>
<dbReference type="GO" id="GO:0009307">
    <property type="term" value="P:DNA restriction-modification system"/>
    <property type="evidence" value="ECO:0007669"/>
    <property type="project" value="InterPro"/>
</dbReference>
<proteinExistence type="predicted"/>
<accession>A0AAT9H9E7</accession>
<keyword evidence="3" id="KW-0540">Nuclease</keyword>
<dbReference type="InterPro" id="IPR041454">
    <property type="entry name" value="BsuBI/PstI_N"/>
</dbReference>
<evidence type="ECO:0000259" key="1">
    <source>
        <dbReference type="Pfam" id="PF06616"/>
    </source>
</evidence>
<dbReference type="Pfam" id="PF06616">
    <property type="entry name" value="BsuBI_PstI_RE"/>
    <property type="match status" value="1"/>
</dbReference>
<reference evidence="3" key="1">
    <citation type="submission" date="2024-06" db="EMBL/GenBank/DDBJ databases">
        <authorList>
            <consortium name="consrtm"/>
            <person name="Uemura M."/>
            <person name="Terahara T."/>
        </authorList>
    </citation>
    <scope>NUCLEOTIDE SEQUENCE</scope>
    <source>
        <strain evidence="3">KM77-8</strain>
    </source>
</reference>
<organism evidence="3">
    <name type="scientific">Streptomyces haneummycinicus</name>
    <dbReference type="NCBI Taxonomy" id="3074435"/>
    <lineage>
        <taxon>Bacteria</taxon>
        <taxon>Bacillati</taxon>
        <taxon>Actinomycetota</taxon>
        <taxon>Actinomycetes</taxon>
        <taxon>Kitasatosporales</taxon>
        <taxon>Streptomycetaceae</taxon>
        <taxon>Streptomyces</taxon>
    </lineage>
</organism>
<protein>
    <submittedName>
        <fullName evidence="3">BsuBI/PstI family type II restriction endonuclease</fullName>
    </submittedName>
</protein>
<dbReference type="GO" id="GO:0009036">
    <property type="term" value="F:type II site-specific deoxyribonuclease activity"/>
    <property type="evidence" value="ECO:0007669"/>
    <property type="project" value="InterPro"/>
</dbReference>
<dbReference type="GO" id="GO:0003677">
    <property type="term" value="F:DNA binding"/>
    <property type="evidence" value="ECO:0007669"/>
    <property type="project" value="InterPro"/>
</dbReference>
<evidence type="ECO:0000313" key="3">
    <source>
        <dbReference type="EMBL" id="BFO14040.1"/>
    </source>
</evidence>
<dbReference type="AlphaFoldDB" id="A0AAT9H9E7"/>
<dbReference type="InterPro" id="IPR041963">
    <property type="entry name" value="BsuBI/PstI_C_sf"/>
</dbReference>
<dbReference type="InterPro" id="IPR041962">
    <property type="entry name" value="BsuBI/PstI_N_sf"/>
</dbReference>
<dbReference type="InterPro" id="IPR009528">
    <property type="entry name" value="Restrct_endonuc_II_BsuBI_C"/>
</dbReference>
<name>A0AAT9H9E7_9ACTN</name>
<keyword evidence="3" id="KW-0378">Hydrolase</keyword>
<keyword evidence="3" id="KW-0255">Endonuclease</keyword>
<sequence length="325" mass="37081">MTEQTVLEFHGGSRGDRVTEARQLLQLLGFDSERSNERSAYVLLALLELDPGKGWTQAERSMLRTVQIMQWLREAYDKDYAANSRETIRRFTLHQFVDAGLVVQNPDQPDRPVNSPKWCYQIEPAAFGLITSYGQEGFDERLAEYLAERPGLQAMYAREREMNRIPVQLPGGKEIDLSPGGQNTLIVQIINEFCERYTPNGEVLYIGDADNKWAIFEKDALARLGVKVDSHGKMPDVVVFLRERNWLVLIEAASSHGPVDAKRYRELTELFRGSSAGLVFISALPSRIELRKYLKEIAWETDVWCADNPSHLIHFNGERFLGPYS</sequence>
<dbReference type="Gene3D" id="3.40.1350.80">
    <property type="match status" value="1"/>
</dbReference>
<dbReference type="Pfam" id="PF17728">
    <property type="entry name" value="BsuBI_PstI_RE_N"/>
    <property type="match status" value="1"/>
</dbReference>
<feature type="domain" description="BsuBI/PstI restriction endonuclease" evidence="1">
    <location>
        <begin position="165"/>
        <end position="318"/>
    </location>
</feature>
<dbReference type="EMBL" id="AP035768">
    <property type="protein sequence ID" value="BFO14040.1"/>
    <property type="molecule type" value="Genomic_DNA"/>
</dbReference>
<dbReference type="Gene3D" id="1.10.10.1820">
    <property type="entry name" value="BsuBI/PstI restriction endonuclease-like"/>
    <property type="match status" value="1"/>
</dbReference>
<gene>
    <name evidence="3" type="ORF">SHKM778_04280</name>
</gene>
<feature type="domain" description="BsuBI/PstI restriction endonuclease HTH" evidence="2">
    <location>
        <begin position="16"/>
        <end position="152"/>
    </location>
</feature>